<proteinExistence type="predicted"/>
<gene>
    <name evidence="1" type="ORF">GGQ92_001415</name>
</gene>
<dbReference type="RefSeq" id="WP_184246195.1">
    <property type="nucleotide sequence ID" value="NZ_BAAACU010000028.1"/>
</dbReference>
<dbReference type="PANTHER" id="PTHR37808:SF3">
    <property type="entry name" value="SPORE GERMINATION PROTEIN GERPA-RELATED"/>
    <property type="match status" value="1"/>
</dbReference>
<dbReference type="InterPro" id="IPR019618">
    <property type="entry name" value="Spore_germination_GerPA"/>
</dbReference>
<keyword evidence="2" id="KW-1185">Reference proteome</keyword>
<dbReference type="AlphaFoldDB" id="A0A841RJF0"/>
<comment type="caution">
    <text evidence="1">The sequence shown here is derived from an EMBL/GenBank/DDBJ whole genome shotgun (WGS) entry which is preliminary data.</text>
</comment>
<accession>A0A841RJF0</accession>
<evidence type="ECO:0000313" key="1">
    <source>
        <dbReference type="EMBL" id="MBB6512629.1"/>
    </source>
</evidence>
<sequence length="71" mass="7712">MPGFVGAVKINTIGSSSIFHIGDVYKMEPYTQSKTFAGGGSFNTGNGMQVRLNHAQTTIVDDDKFDQTILR</sequence>
<name>A0A841RJF0_9BACI</name>
<reference evidence="1 2" key="1">
    <citation type="submission" date="2020-08" db="EMBL/GenBank/DDBJ databases">
        <title>Genomic Encyclopedia of Type Strains, Phase IV (KMG-IV): sequencing the most valuable type-strain genomes for metagenomic binning, comparative biology and taxonomic classification.</title>
        <authorList>
            <person name="Goeker M."/>
        </authorList>
    </citation>
    <scope>NUCLEOTIDE SEQUENCE [LARGE SCALE GENOMIC DNA]</scope>
    <source>
        <strain evidence="1 2">DSM 11805</strain>
    </source>
</reference>
<dbReference type="PANTHER" id="PTHR37808">
    <property type="entry name" value="SPORE GERMINATION PROTEIN-LIKE PROTEIN YDZR-RELATED"/>
    <property type="match status" value="1"/>
</dbReference>
<evidence type="ECO:0000313" key="2">
    <source>
        <dbReference type="Proteomes" id="UP000572212"/>
    </source>
</evidence>
<organism evidence="1 2">
    <name type="scientific">Gracilibacillus halotolerans</name>
    <dbReference type="NCBI Taxonomy" id="74386"/>
    <lineage>
        <taxon>Bacteria</taxon>
        <taxon>Bacillati</taxon>
        <taxon>Bacillota</taxon>
        <taxon>Bacilli</taxon>
        <taxon>Bacillales</taxon>
        <taxon>Bacillaceae</taxon>
        <taxon>Gracilibacillus</taxon>
    </lineage>
</organism>
<dbReference type="EMBL" id="JACHON010000004">
    <property type="protein sequence ID" value="MBB6512629.1"/>
    <property type="molecule type" value="Genomic_DNA"/>
</dbReference>
<protein>
    <submittedName>
        <fullName evidence="1">Spore germination protein PA</fullName>
    </submittedName>
</protein>
<dbReference type="Proteomes" id="UP000572212">
    <property type="component" value="Unassembled WGS sequence"/>
</dbReference>
<dbReference type="Pfam" id="PF10676">
    <property type="entry name" value="gerPA"/>
    <property type="match status" value="1"/>
</dbReference>